<sequence length="323" mass="36815">MHHIHKTKAKKDILGFKVDLEKAYDRVNWDFLQKMFFQFGFPVITINLIMWCVRSGKVSLLWNGSRLEAFNPSRGLRQGDPMSSYLFVLCMEKLALLISQKVDSGIWHPIKLSRGGPSISHLLFADDVLLFCKATNSQVRFVSSTLNDFCKASGLKVSADKSKFICSRSVTNRRKNRFMRLCSMRVVGNLGNYLGIPLLQGRVGRAIFDPILEKIQCRLASWKANLLNRAGHLCLGKSVISSIPVYYMQVLWFPNTVCNNINRMTRNFIWSGDVNSRGLHLVSWEVLTRRRRDNGLGIRDARLSNISLLGKLCWSLISSNNKI</sequence>
<gene>
    <name evidence="3" type="ORF">LLUT_LOCUS26338</name>
</gene>
<dbReference type="SUPFAM" id="SSF56672">
    <property type="entry name" value="DNA/RNA polymerases"/>
    <property type="match status" value="1"/>
</dbReference>
<dbReference type="PROSITE" id="PS50878">
    <property type="entry name" value="RT_POL"/>
    <property type="match status" value="1"/>
</dbReference>
<name>A0AAV1XUE7_LUPLU</name>
<dbReference type="Proteomes" id="UP001497480">
    <property type="component" value="Unassembled WGS sequence"/>
</dbReference>
<protein>
    <recommendedName>
        <fullName evidence="2">Reverse transcriptase domain-containing protein</fullName>
    </recommendedName>
</protein>
<evidence type="ECO:0000313" key="3">
    <source>
        <dbReference type="EMBL" id="CAL0325278.1"/>
    </source>
</evidence>
<evidence type="ECO:0000256" key="1">
    <source>
        <dbReference type="SAM" id="Phobius"/>
    </source>
</evidence>
<comment type="caution">
    <text evidence="3">The sequence shown here is derived from an EMBL/GenBank/DDBJ whole genome shotgun (WGS) entry which is preliminary data.</text>
</comment>
<feature type="domain" description="Reverse transcriptase" evidence="2">
    <location>
        <begin position="1"/>
        <end position="198"/>
    </location>
</feature>
<dbReference type="PANTHER" id="PTHR33116">
    <property type="entry name" value="REVERSE TRANSCRIPTASE ZINC-BINDING DOMAIN-CONTAINING PROTEIN-RELATED-RELATED"/>
    <property type="match status" value="1"/>
</dbReference>
<dbReference type="InterPro" id="IPR043502">
    <property type="entry name" value="DNA/RNA_pol_sf"/>
</dbReference>
<organism evidence="3 4">
    <name type="scientific">Lupinus luteus</name>
    <name type="common">European yellow lupine</name>
    <dbReference type="NCBI Taxonomy" id="3873"/>
    <lineage>
        <taxon>Eukaryota</taxon>
        <taxon>Viridiplantae</taxon>
        <taxon>Streptophyta</taxon>
        <taxon>Embryophyta</taxon>
        <taxon>Tracheophyta</taxon>
        <taxon>Spermatophyta</taxon>
        <taxon>Magnoliopsida</taxon>
        <taxon>eudicotyledons</taxon>
        <taxon>Gunneridae</taxon>
        <taxon>Pentapetalae</taxon>
        <taxon>rosids</taxon>
        <taxon>fabids</taxon>
        <taxon>Fabales</taxon>
        <taxon>Fabaceae</taxon>
        <taxon>Papilionoideae</taxon>
        <taxon>50 kb inversion clade</taxon>
        <taxon>genistoids sensu lato</taxon>
        <taxon>core genistoids</taxon>
        <taxon>Genisteae</taxon>
        <taxon>Lupinus</taxon>
    </lineage>
</organism>
<keyword evidence="4" id="KW-1185">Reference proteome</keyword>
<keyword evidence="1" id="KW-0472">Membrane</keyword>
<evidence type="ECO:0000313" key="4">
    <source>
        <dbReference type="Proteomes" id="UP001497480"/>
    </source>
</evidence>
<dbReference type="PANTHER" id="PTHR33116:SF70">
    <property type="entry name" value="NON-LTR RETROELEMENT REVERSE TRANSCRIPTASE-LIKE PROTEIN"/>
    <property type="match status" value="1"/>
</dbReference>
<dbReference type="AlphaFoldDB" id="A0AAV1XUE7"/>
<dbReference type="EMBL" id="CAXHTB010000018">
    <property type="protein sequence ID" value="CAL0325278.1"/>
    <property type="molecule type" value="Genomic_DNA"/>
</dbReference>
<accession>A0AAV1XUE7</accession>
<dbReference type="Pfam" id="PF00078">
    <property type="entry name" value="RVT_1"/>
    <property type="match status" value="1"/>
</dbReference>
<feature type="transmembrane region" description="Helical" evidence="1">
    <location>
        <begin position="35"/>
        <end position="53"/>
    </location>
</feature>
<proteinExistence type="predicted"/>
<reference evidence="3 4" key="1">
    <citation type="submission" date="2024-03" db="EMBL/GenBank/DDBJ databases">
        <authorList>
            <person name="Martinez-Hernandez J."/>
        </authorList>
    </citation>
    <scope>NUCLEOTIDE SEQUENCE [LARGE SCALE GENOMIC DNA]</scope>
</reference>
<keyword evidence="1" id="KW-0812">Transmembrane</keyword>
<dbReference type="InterPro" id="IPR000477">
    <property type="entry name" value="RT_dom"/>
</dbReference>
<keyword evidence="1" id="KW-1133">Transmembrane helix</keyword>
<evidence type="ECO:0000259" key="2">
    <source>
        <dbReference type="PROSITE" id="PS50878"/>
    </source>
</evidence>